<sequence>MIAVPVGGGYDFAANATASQRRIEERIGRMPRGIDAGEETGLSPDDLTWVNIERFGVLIDTARDVADDLAAFAAWWRPDLVVSDPLALAAPLASEPVGAPLLHHLWGFGAPGAGVPPEIWPPHLRELFERHGVEPRARYAAHHVDPFPGSLQAPEVTDRIPVRAVPYNGAGTVPEWLRRPADRRRIAVTTGTVVTGVRDGGGLLDRDLLDALAELDAEVVVTVRERDRELLGEPPAGVRVVAQLPLHLLLPTCSAILHHGGAGTVLASLYAGVPQLLHPEPEDYPMARALAGAGAAALLPETCTAADAVTALSALLGSDGPRAAADKLRAEIHEQPSPAEVAASLDELAG</sequence>
<dbReference type="Proteomes" id="UP000305238">
    <property type="component" value="Unassembled WGS sequence"/>
</dbReference>
<dbReference type="SUPFAM" id="SSF53756">
    <property type="entry name" value="UDP-Glycosyltransferase/glycogen phosphorylase"/>
    <property type="match status" value="1"/>
</dbReference>
<dbReference type="InterPro" id="IPR010610">
    <property type="entry name" value="EryCIII-like_C"/>
</dbReference>
<dbReference type="PANTHER" id="PTHR48050:SF13">
    <property type="entry name" value="STEROL 3-BETA-GLUCOSYLTRANSFERASE UGT80A2"/>
    <property type="match status" value="1"/>
</dbReference>
<dbReference type="Gene3D" id="3.40.50.2000">
    <property type="entry name" value="Glycogen Phosphorylase B"/>
    <property type="match status" value="2"/>
</dbReference>
<evidence type="ECO:0000313" key="6">
    <source>
        <dbReference type="EMBL" id="TMR41773.1"/>
    </source>
</evidence>
<dbReference type="PANTHER" id="PTHR48050">
    <property type="entry name" value="STEROL 3-BETA-GLUCOSYLTRANSFERASE"/>
    <property type="match status" value="1"/>
</dbReference>
<dbReference type="OrthoDB" id="5488434at2"/>
<name>A0A5S4H965_9ACTN</name>
<evidence type="ECO:0000256" key="1">
    <source>
        <dbReference type="ARBA" id="ARBA00006962"/>
    </source>
</evidence>
<evidence type="ECO:0000259" key="4">
    <source>
        <dbReference type="Pfam" id="PF06722"/>
    </source>
</evidence>
<dbReference type="InterPro" id="IPR050426">
    <property type="entry name" value="Glycosyltransferase_28"/>
</dbReference>
<evidence type="ECO:0000313" key="7">
    <source>
        <dbReference type="Proteomes" id="UP000305238"/>
    </source>
</evidence>
<dbReference type="Pfam" id="PF06722">
    <property type="entry name" value="EryCIII-like_C"/>
    <property type="match status" value="1"/>
</dbReference>
<dbReference type="AlphaFoldDB" id="A0A5S4H965"/>
<evidence type="ECO:0000256" key="2">
    <source>
        <dbReference type="ARBA" id="ARBA00022676"/>
    </source>
</evidence>
<reference evidence="6 7" key="1">
    <citation type="submission" date="2019-05" db="EMBL/GenBank/DDBJ databases">
        <title>Draft genome sequence of Actinomadura geliboluensis A8036.</title>
        <authorList>
            <person name="Saricaoglu S."/>
            <person name="Isik K."/>
        </authorList>
    </citation>
    <scope>NUCLEOTIDE SEQUENCE [LARGE SCALE GENOMIC DNA]</scope>
    <source>
        <strain evidence="6 7">A8036</strain>
    </source>
</reference>
<organism evidence="6 7">
    <name type="scientific">Actinomadura geliboluensis</name>
    <dbReference type="NCBI Taxonomy" id="882440"/>
    <lineage>
        <taxon>Bacteria</taxon>
        <taxon>Bacillati</taxon>
        <taxon>Actinomycetota</taxon>
        <taxon>Actinomycetes</taxon>
        <taxon>Streptosporangiales</taxon>
        <taxon>Thermomonosporaceae</taxon>
        <taxon>Actinomadura</taxon>
    </lineage>
</organism>
<dbReference type="GO" id="GO:0016757">
    <property type="term" value="F:glycosyltransferase activity"/>
    <property type="evidence" value="ECO:0007669"/>
    <property type="project" value="UniProtKB-KW"/>
</dbReference>
<dbReference type="EMBL" id="VCKZ01000014">
    <property type="protein sequence ID" value="TMR41773.1"/>
    <property type="molecule type" value="Genomic_DNA"/>
</dbReference>
<gene>
    <name evidence="6" type="ORF">ETD96_04015</name>
</gene>
<keyword evidence="2" id="KW-0328">Glycosyltransferase</keyword>
<dbReference type="InterPro" id="IPR048284">
    <property type="entry name" value="EryCIII-like_N"/>
</dbReference>
<protein>
    <submittedName>
        <fullName evidence="6">DUF1205 domain-containing protein</fullName>
    </submittedName>
</protein>
<keyword evidence="7" id="KW-1185">Reference proteome</keyword>
<keyword evidence="3" id="KW-0808">Transferase</keyword>
<accession>A0A5S4H965</accession>
<evidence type="ECO:0000256" key="3">
    <source>
        <dbReference type="ARBA" id="ARBA00022679"/>
    </source>
</evidence>
<feature type="domain" description="Erythromycin biosynthesis protein CIII-like N-terminal" evidence="5">
    <location>
        <begin position="64"/>
        <end position="191"/>
    </location>
</feature>
<comment type="similarity">
    <text evidence="1">Belongs to the glycosyltransferase 28 family.</text>
</comment>
<comment type="caution">
    <text evidence="6">The sequence shown here is derived from an EMBL/GenBank/DDBJ whole genome shotgun (WGS) entry which is preliminary data.</text>
</comment>
<evidence type="ECO:0000259" key="5">
    <source>
        <dbReference type="Pfam" id="PF21036"/>
    </source>
</evidence>
<feature type="domain" description="Erythromycin biosynthesis protein CIII-like C-terminal" evidence="4">
    <location>
        <begin position="207"/>
        <end position="348"/>
    </location>
</feature>
<dbReference type="Pfam" id="PF21036">
    <property type="entry name" value="EryCIII-like_N"/>
    <property type="match status" value="1"/>
</dbReference>
<proteinExistence type="inferred from homology"/>